<evidence type="ECO:0000313" key="2">
    <source>
        <dbReference type="EMBL" id="JAS98383.1"/>
    </source>
</evidence>
<reference evidence="2" key="1">
    <citation type="submission" date="2015-11" db="EMBL/GenBank/DDBJ databases">
        <title>De novo transcriptome assembly of four potential Pierce s Disease insect vectors from Arizona vineyards.</title>
        <authorList>
            <person name="Tassone E.E."/>
        </authorList>
    </citation>
    <scope>NUCLEOTIDE SEQUENCE</scope>
</reference>
<feature type="non-terminal residue" evidence="2">
    <location>
        <position position="1"/>
    </location>
</feature>
<dbReference type="CDD" id="cd01650">
    <property type="entry name" value="RT_nLTR_like"/>
    <property type="match status" value="1"/>
</dbReference>
<dbReference type="AlphaFoldDB" id="A0A1B6JHL2"/>
<evidence type="ECO:0000259" key="1">
    <source>
        <dbReference type="PROSITE" id="PS50878"/>
    </source>
</evidence>
<name>A0A1B6JHL2_9HEMI</name>
<dbReference type="EMBL" id="GECU01009323">
    <property type="protein sequence ID" value="JAS98383.1"/>
    <property type="molecule type" value="Transcribed_RNA"/>
</dbReference>
<accession>A0A1B6JHL2</accession>
<feature type="domain" description="Reverse transcriptase" evidence="1">
    <location>
        <begin position="1"/>
        <end position="134"/>
    </location>
</feature>
<feature type="non-terminal residue" evidence="2">
    <location>
        <position position="134"/>
    </location>
</feature>
<protein>
    <recommendedName>
        <fullName evidence="1">Reverse transcriptase domain-containing protein</fullName>
    </recommendedName>
</protein>
<dbReference type="GO" id="GO:0071897">
    <property type="term" value="P:DNA biosynthetic process"/>
    <property type="evidence" value="ECO:0007669"/>
    <property type="project" value="UniProtKB-ARBA"/>
</dbReference>
<sequence length="134" mass="15183">AIIVPIFKRGDPESVEQYRPVSLLSIFSKLFEKAMRKRLLDFLEINNILSPKQFGFRKGNSTEDAIRALMTIVNHSLNSNKKVSGLFIDFTKAFDLVSHDNLLIKLEAVGVRGAALGWFSSYLTGRKQQVRIIK</sequence>
<organism evidence="2">
    <name type="scientific">Homalodisca liturata</name>
    <dbReference type="NCBI Taxonomy" id="320908"/>
    <lineage>
        <taxon>Eukaryota</taxon>
        <taxon>Metazoa</taxon>
        <taxon>Ecdysozoa</taxon>
        <taxon>Arthropoda</taxon>
        <taxon>Hexapoda</taxon>
        <taxon>Insecta</taxon>
        <taxon>Pterygota</taxon>
        <taxon>Neoptera</taxon>
        <taxon>Paraneoptera</taxon>
        <taxon>Hemiptera</taxon>
        <taxon>Auchenorrhyncha</taxon>
        <taxon>Membracoidea</taxon>
        <taxon>Cicadellidae</taxon>
        <taxon>Cicadellinae</taxon>
        <taxon>Proconiini</taxon>
        <taxon>Homalodisca</taxon>
    </lineage>
</organism>
<dbReference type="InterPro" id="IPR000477">
    <property type="entry name" value="RT_dom"/>
</dbReference>
<gene>
    <name evidence="2" type="ORF">g.23631</name>
</gene>
<dbReference type="PANTHER" id="PTHR19446">
    <property type="entry name" value="REVERSE TRANSCRIPTASES"/>
    <property type="match status" value="1"/>
</dbReference>
<dbReference type="Pfam" id="PF00078">
    <property type="entry name" value="RVT_1"/>
    <property type="match status" value="1"/>
</dbReference>
<dbReference type="PROSITE" id="PS50878">
    <property type="entry name" value="RT_POL"/>
    <property type="match status" value="1"/>
</dbReference>
<dbReference type="InterPro" id="IPR043502">
    <property type="entry name" value="DNA/RNA_pol_sf"/>
</dbReference>
<dbReference type="SUPFAM" id="SSF56672">
    <property type="entry name" value="DNA/RNA polymerases"/>
    <property type="match status" value="1"/>
</dbReference>
<proteinExistence type="predicted"/>